<dbReference type="OrthoDB" id="5832709at2759"/>
<dbReference type="Pfam" id="PF15038">
    <property type="entry name" value="Jiraiya"/>
    <property type="match status" value="1"/>
</dbReference>
<proteinExistence type="predicted"/>
<dbReference type="InterPro" id="IPR029201">
    <property type="entry name" value="Jiraiya"/>
</dbReference>
<dbReference type="Proteomes" id="UP000614601">
    <property type="component" value="Unassembled WGS sequence"/>
</dbReference>
<gene>
    <name evidence="2" type="ORF">BOKJ2_LOCUS2072</name>
</gene>
<dbReference type="EMBL" id="CAJFCW020000001">
    <property type="protein sequence ID" value="CAG9085437.1"/>
    <property type="molecule type" value="Genomic_DNA"/>
</dbReference>
<keyword evidence="1" id="KW-0812">Transmembrane</keyword>
<evidence type="ECO:0000313" key="2">
    <source>
        <dbReference type="EMBL" id="CAD5207388.1"/>
    </source>
</evidence>
<comment type="caution">
    <text evidence="2">The sequence shown here is derived from an EMBL/GenBank/DDBJ whole genome shotgun (WGS) entry which is preliminary data.</text>
</comment>
<accession>A0A811JVD8</accession>
<keyword evidence="1" id="KW-1133">Transmembrane helix</keyword>
<feature type="transmembrane region" description="Helical" evidence="1">
    <location>
        <begin position="167"/>
        <end position="187"/>
    </location>
</feature>
<feature type="transmembrane region" description="Helical" evidence="1">
    <location>
        <begin position="116"/>
        <end position="139"/>
    </location>
</feature>
<feature type="transmembrane region" description="Helical" evidence="1">
    <location>
        <begin position="64"/>
        <end position="84"/>
    </location>
</feature>
<dbReference type="AlphaFoldDB" id="A0A811JVD8"/>
<feature type="transmembrane region" description="Helical" evidence="1">
    <location>
        <begin position="199"/>
        <end position="223"/>
    </location>
</feature>
<dbReference type="Proteomes" id="UP000783686">
    <property type="component" value="Unassembled WGS sequence"/>
</dbReference>
<keyword evidence="1" id="KW-0472">Membrane</keyword>
<evidence type="ECO:0000313" key="3">
    <source>
        <dbReference type="Proteomes" id="UP000614601"/>
    </source>
</evidence>
<reference evidence="2" key="1">
    <citation type="submission" date="2020-09" db="EMBL/GenBank/DDBJ databases">
        <authorList>
            <person name="Kikuchi T."/>
        </authorList>
    </citation>
    <scope>NUCLEOTIDE SEQUENCE</scope>
    <source>
        <strain evidence="2">SH1</strain>
    </source>
</reference>
<evidence type="ECO:0000256" key="1">
    <source>
        <dbReference type="SAM" id="Phobius"/>
    </source>
</evidence>
<organism evidence="2 3">
    <name type="scientific">Bursaphelenchus okinawaensis</name>
    <dbReference type="NCBI Taxonomy" id="465554"/>
    <lineage>
        <taxon>Eukaryota</taxon>
        <taxon>Metazoa</taxon>
        <taxon>Ecdysozoa</taxon>
        <taxon>Nematoda</taxon>
        <taxon>Chromadorea</taxon>
        <taxon>Rhabditida</taxon>
        <taxon>Tylenchina</taxon>
        <taxon>Tylenchomorpha</taxon>
        <taxon>Aphelenchoidea</taxon>
        <taxon>Aphelenchoididae</taxon>
        <taxon>Bursaphelenchus</taxon>
    </lineage>
</organism>
<keyword evidence="3" id="KW-1185">Reference proteome</keyword>
<name>A0A811JVD8_9BILA</name>
<sequence length="247" mass="27889">MEHLYSGSQTLPRQFRASKIYSSPVNLPLLDRIVSPEKIRPSSLDPPLYSDVFDNSENKEKLRLALNSLGLVCLISIFFSFVSLNRLDVWEKRSLNLTVKSRNEVVFIVWEMSMSITLAMVLCSLATFFVASIQLFFALKIAKNNIKSPEIALKYLHDARSIRLPTLFMFFICTLTFLISLLVSLLFLPSGYGVIPRSIAGLIGVFLMVFCSLAGLHSVHCLLRIETDKKTVPNLNQNYASRFSTLV</sequence>
<dbReference type="EMBL" id="CAJFDH010000001">
    <property type="protein sequence ID" value="CAD5207388.1"/>
    <property type="molecule type" value="Genomic_DNA"/>
</dbReference>
<protein>
    <submittedName>
        <fullName evidence="2">Uncharacterized protein</fullName>
    </submittedName>
</protein>